<sequence length="536" mass="59185">MKSIYKILCMMITCGFLVAACDTDELHDLDINPQAVNEIDMNFLFTAAQLSAASGGSSGDNRFIDWRTNIGMCSYAIQHLANGGQGGIFPGDRYTHNSETSHAPFRWGYGDQLKNLADILQQTGPGGFAEGKNLNMREASRILRAWRFQRLTDFYGRIPYFEALKATAEDQIFFPQYDTQSAVYADLLRELDEASAALNASNPDEGFSAADLFFDGDITKWKRFGYSVMLRAAMRVSNVDQSLADTYVAKAIAGGVMASNDDNVWVPLDIGPSEWQNQNGISRAFFPGDGGQPSYLSNTLVDWLKGTDPNSAADDDPRLMILSGGIVDWSPSEYVVKDADPLNQKGMPNGQDQAGLDVIEGFPVVAADTYSRINFLLMQDDEPYMIMNYGEVELLLAEAAERGIGGASDAATHYENGVRASMQHFTPYDASLTVDDAAVDAYLATYPYGVTKPALEMIGEQLWVNGFLNWWESWSNWRRTGFPTLTPVNFPGNETNGTIPQRLRYPEFEIANPNFDAGKTTPDEYTTLVWWAGGAD</sequence>
<reference evidence="1" key="1">
    <citation type="submission" date="2023-06" db="EMBL/GenBank/DDBJ databases">
        <title>Genomic of Agaribacillus aureum.</title>
        <authorList>
            <person name="Wang G."/>
        </authorList>
    </citation>
    <scope>NUCLEOTIDE SEQUENCE</scope>
    <source>
        <strain evidence="1">BMA12</strain>
    </source>
</reference>
<keyword evidence="1" id="KW-0449">Lipoprotein</keyword>
<organism evidence="1 2">
    <name type="scientific">Agaribacillus aureus</name>
    <dbReference type="NCBI Taxonomy" id="3051825"/>
    <lineage>
        <taxon>Bacteria</taxon>
        <taxon>Pseudomonadati</taxon>
        <taxon>Bacteroidota</taxon>
        <taxon>Cytophagia</taxon>
        <taxon>Cytophagales</taxon>
        <taxon>Splendidivirgaceae</taxon>
        <taxon>Agaribacillus</taxon>
    </lineage>
</organism>
<dbReference type="InterPro" id="IPR011990">
    <property type="entry name" value="TPR-like_helical_dom_sf"/>
</dbReference>
<gene>
    <name evidence="1" type="ORF">QQ020_15255</name>
</gene>
<dbReference type="PROSITE" id="PS51257">
    <property type="entry name" value="PROKAR_LIPOPROTEIN"/>
    <property type="match status" value="1"/>
</dbReference>
<comment type="caution">
    <text evidence="1">The sequence shown here is derived from an EMBL/GenBank/DDBJ whole genome shotgun (WGS) entry which is preliminary data.</text>
</comment>
<name>A0ABT8LAK9_9BACT</name>
<dbReference type="Gene3D" id="1.25.40.390">
    <property type="match status" value="1"/>
</dbReference>
<proteinExistence type="predicted"/>
<dbReference type="Pfam" id="PF12771">
    <property type="entry name" value="SusD-like_2"/>
    <property type="match status" value="1"/>
</dbReference>
<dbReference type="SUPFAM" id="SSF48452">
    <property type="entry name" value="TPR-like"/>
    <property type="match status" value="1"/>
</dbReference>
<evidence type="ECO:0000313" key="1">
    <source>
        <dbReference type="EMBL" id="MDN5213426.1"/>
    </source>
</evidence>
<dbReference type="InterPro" id="IPR041662">
    <property type="entry name" value="SusD-like_2"/>
</dbReference>
<dbReference type="Proteomes" id="UP001172083">
    <property type="component" value="Unassembled WGS sequence"/>
</dbReference>
<evidence type="ECO:0000313" key="2">
    <source>
        <dbReference type="Proteomes" id="UP001172083"/>
    </source>
</evidence>
<dbReference type="EMBL" id="JAUJEB010000003">
    <property type="protein sequence ID" value="MDN5213426.1"/>
    <property type="molecule type" value="Genomic_DNA"/>
</dbReference>
<accession>A0ABT8LAK9</accession>
<dbReference type="RefSeq" id="WP_346758765.1">
    <property type="nucleotide sequence ID" value="NZ_JAUJEB010000003.1"/>
</dbReference>
<protein>
    <submittedName>
        <fullName evidence="1">SusD/RagB family nutrient-binding outer membrane lipoprotein</fullName>
    </submittedName>
</protein>
<keyword evidence="2" id="KW-1185">Reference proteome</keyword>